<comment type="pathway">
    <text evidence="7">Lipid metabolism; fatty acid biosynthesis.</text>
</comment>
<keyword evidence="7" id="KW-0963">Cytoplasm</keyword>
<dbReference type="GO" id="GO:0000035">
    <property type="term" value="F:acyl binding"/>
    <property type="evidence" value="ECO:0007669"/>
    <property type="project" value="TreeGrafter"/>
</dbReference>
<dbReference type="GO" id="GO:0000036">
    <property type="term" value="F:acyl carrier activity"/>
    <property type="evidence" value="ECO:0007669"/>
    <property type="project" value="UniProtKB-UniRule"/>
</dbReference>
<accession>A0A859DQK7</accession>
<evidence type="ECO:0000256" key="1">
    <source>
        <dbReference type="ARBA" id="ARBA00022450"/>
    </source>
</evidence>
<evidence type="ECO:0000256" key="4">
    <source>
        <dbReference type="ARBA" id="ARBA00022832"/>
    </source>
</evidence>
<keyword evidence="12" id="KW-1185">Reference proteome</keyword>
<comment type="similarity">
    <text evidence="7">Belongs to the acyl carrier protein (ACP) family.</text>
</comment>
<dbReference type="GO" id="GO:0005737">
    <property type="term" value="C:cytoplasm"/>
    <property type="evidence" value="ECO:0007669"/>
    <property type="project" value="UniProtKB-SubCell"/>
</dbReference>
<dbReference type="InterPro" id="IPR003231">
    <property type="entry name" value="ACP"/>
</dbReference>
<comment type="PTM">
    <text evidence="7">4'-phosphopantetheine is transferred from CoA to a specific serine of apo-ACP by AcpS. This modification is essential for activity because fatty acids are bound in thioester linkage to the sulfhydryl of the prosthetic group.</text>
</comment>
<dbReference type="Gene3D" id="1.10.1200.10">
    <property type="entry name" value="ACP-like"/>
    <property type="match status" value="1"/>
</dbReference>
<dbReference type="PANTHER" id="PTHR20863:SF76">
    <property type="entry name" value="CARRIER DOMAIN-CONTAINING PROTEIN"/>
    <property type="match status" value="1"/>
</dbReference>
<organism evidence="9 11">
    <name type="scientific">Caproicibacterium lactatifermentans</name>
    <dbReference type="NCBI Taxonomy" id="2666138"/>
    <lineage>
        <taxon>Bacteria</taxon>
        <taxon>Bacillati</taxon>
        <taxon>Bacillota</taxon>
        <taxon>Clostridia</taxon>
        <taxon>Eubacteriales</taxon>
        <taxon>Oscillospiraceae</taxon>
        <taxon>Caproicibacterium</taxon>
    </lineage>
</organism>
<evidence type="ECO:0000256" key="7">
    <source>
        <dbReference type="HAMAP-Rule" id="MF_01217"/>
    </source>
</evidence>
<evidence type="ECO:0000256" key="2">
    <source>
        <dbReference type="ARBA" id="ARBA00022516"/>
    </source>
</evidence>
<dbReference type="SUPFAM" id="SSF47336">
    <property type="entry name" value="ACP-like"/>
    <property type="match status" value="1"/>
</dbReference>
<evidence type="ECO:0000313" key="9">
    <source>
        <dbReference type="EMBL" id="QKN23884.1"/>
    </source>
</evidence>
<dbReference type="UniPathway" id="UPA00094"/>
<dbReference type="PANTHER" id="PTHR20863">
    <property type="entry name" value="ACYL CARRIER PROTEIN"/>
    <property type="match status" value="1"/>
</dbReference>
<keyword evidence="5 7" id="KW-0443">Lipid metabolism</keyword>
<evidence type="ECO:0000256" key="6">
    <source>
        <dbReference type="ARBA" id="ARBA00023160"/>
    </source>
</evidence>
<dbReference type="AlphaFoldDB" id="A0A859DQK7"/>
<comment type="function">
    <text evidence="7">Carrier of the growing fatty acid chain in fatty acid biosynthesis.</text>
</comment>
<reference evidence="10" key="3">
    <citation type="journal article" date="2022" name="Int. J. Syst. Evol. Microbiol.">
        <title>Caproicibacterium lactatifermentans sp. nov., isolated from pit clay used for the production of Chinese strong aroma-type liquor.</title>
        <authorList>
            <person name="Wang H."/>
            <person name="Gu Y."/>
            <person name="Zhao D."/>
            <person name="Qiao Z."/>
            <person name="Zheng J."/>
            <person name="Gao J."/>
            <person name="Ren C."/>
            <person name="Xu Y."/>
        </authorList>
    </citation>
    <scope>NUCLEOTIDE SEQUENCE</scope>
    <source>
        <strain evidence="10">JNU-WLY1368</strain>
    </source>
</reference>
<dbReference type="EMBL" id="CP046161">
    <property type="protein sequence ID" value="QKO31046.1"/>
    <property type="molecule type" value="Genomic_DNA"/>
</dbReference>
<sequence length="79" mass="9069">MENKETMEKLEKIFREYHDDLKPGSLKPETTFEELELDSLDIVDLAMACEDEFGINIPDDANLKNVQDLLNLIQKGGKE</sequence>
<keyword evidence="6 7" id="KW-0275">Fatty acid biosynthesis</keyword>
<evidence type="ECO:0000313" key="11">
    <source>
        <dbReference type="Proteomes" id="UP000501316"/>
    </source>
</evidence>
<keyword evidence="3 7" id="KW-0597">Phosphoprotein</keyword>
<reference evidence="10" key="2">
    <citation type="journal article" date="2021" name="Appl. Environ. Microbiol.">
        <title>Adaptability of a Caproate-Producing Bacterium Contributes to Its Dominance in an Anaerobic Fermentation System.</title>
        <authorList>
            <person name="Wang H."/>
            <person name="Gu Y."/>
            <person name="Zhou W."/>
            <person name="Zhao D."/>
            <person name="Qiao Z."/>
            <person name="Zheng J."/>
            <person name="Gao J."/>
            <person name="Chen X."/>
            <person name="Ren C."/>
            <person name="Xu Y."/>
        </authorList>
    </citation>
    <scope>NUCLEOTIDE SEQUENCE</scope>
    <source>
        <strain evidence="10">JNU-WLY1368</strain>
    </source>
</reference>
<evidence type="ECO:0000256" key="5">
    <source>
        <dbReference type="ARBA" id="ARBA00023098"/>
    </source>
</evidence>
<gene>
    <name evidence="7" type="primary">acpP</name>
    <name evidence="9" type="ORF">GJQ69_04960</name>
    <name evidence="10" type="ORF">GKP14_08590</name>
</gene>
<feature type="domain" description="Carrier" evidence="8">
    <location>
        <begin position="4"/>
        <end position="79"/>
    </location>
</feature>
<name>A0A859DQK7_9FIRM</name>
<keyword evidence="4 7" id="KW-0276">Fatty acid metabolism</keyword>
<dbReference type="EMBL" id="CP046051">
    <property type="protein sequence ID" value="QKN23884.1"/>
    <property type="molecule type" value="Genomic_DNA"/>
</dbReference>
<protein>
    <recommendedName>
        <fullName evidence="7">Acyl carrier protein</fullName>
        <shortName evidence="7">ACP</shortName>
    </recommendedName>
</protein>
<dbReference type="Proteomes" id="UP000501316">
    <property type="component" value="Chromosome"/>
</dbReference>
<dbReference type="KEGG" id="clf:GJQ69_04960"/>
<keyword evidence="1 7" id="KW-0596">Phosphopantetheine</keyword>
<reference evidence="11 12" key="1">
    <citation type="submission" date="2019-11" db="EMBL/GenBank/DDBJ databases">
        <authorList>
            <person name="Ren C."/>
            <person name="Wang H."/>
            <person name="Xu Y."/>
        </authorList>
    </citation>
    <scope>NUCLEOTIDE SEQUENCE [LARGE SCALE GENOMIC DNA]</scope>
    <source>
        <strain evidence="12">JNU-WLY1368</strain>
        <strain evidence="9 11">LBM 19010</strain>
    </source>
</reference>
<dbReference type="InterPro" id="IPR009081">
    <property type="entry name" value="PP-bd_ACP"/>
</dbReference>
<dbReference type="Pfam" id="PF00550">
    <property type="entry name" value="PP-binding"/>
    <property type="match status" value="1"/>
</dbReference>
<keyword evidence="2 7" id="KW-0444">Lipid biosynthesis</keyword>
<dbReference type="PROSITE" id="PS50075">
    <property type="entry name" value="CARRIER"/>
    <property type="match status" value="1"/>
</dbReference>
<comment type="subcellular location">
    <subcellularLocation>
        <location evidence="7">Cytoplasm</location>
    </subcellularLocation>
</comment>
<evidence type="ECO:0000313" key="10">
    <source>
        <dbReference type="EMBL" id="QKO31046.1"/>
    </source>
</evidence>
<feature type="modified residue" description="O-(pantetheine 4'-phosphoryl)serine" evidence="7">
    <location>
        <position position="39"/>
    </location>
</feature>
<dbReference type="InterPro" id="IPR036736">
    <property type="entry name" value="ACP-like_sf"/>
</dbReference>
<evidence type="ECO:0000259" key="8">
    <source>
        <dbReference type="PROSITE" id="PS50075"/>
    </source>
</evidence>
<dbReference type="RefSeq" id="WP_086035787.1">
    <property type="nucleotide sequence ID" value="NZ_CP046051.1"/>
</dbReference>
<dbReference type="HAMAP" id="MF_01217">
    <property type="entry name" value="Acyl_carrier"/>
    <property type="match status" value="1"/>
</dbReference>
<evidence type="ECO:0000256" key="3">
    <source>
        <dbReference type="ARBA" id="ARBA00022553"/>
    </source>
</evidence>
<proteinExistence type="inferred from homology"/>
<evidence type="ECO:0000313" key="12">
    <source>
        <dbReference type="Proteomes" id="UP000509623"/>
    </source>
</evidence>
<dbReference type="Proteomes" id="UP000509623">
    <property type="component" value="Chromosome"/>
</dbReference>